<dbReference type="EMBL" id="JARKNE010000006">
    <property type="protein sequence ID" value="KAK5824900.1"/>
    <property type="molecule type" value="Genomic_DNA"/>
</dbReference>
<evidence type="ECO:0000313" key="1">
    <source>
        <dbReference type="EMBL" id="KAK5824900.1"/>
    </source>
</evidence>
<evidence type="ECO:0000313" key="2">
    <source>
        <dbReference type="Proteomes" id="UP001358586"/>
    </source>
</evidence>
<protein>
    <submittedName>
        <fullName evidence="1">Uncharacterized protein</fullName>
    </submittedName>
</protein>
<proteinExistence type="predicted"/>
<dbReference type="InterPro" id="IPR023154">
    <property type="entry name" value="Jann4075-like_sf"/>
</dbReference>
<dbReference type="SUPFAM" id="SSF158587">
    <property type="entry name" value="Jann4075-like"/>
    <property type="match status" value="1"/>
</dbReference>
<dbReference type="Gene3D" id="1.10.238.120">
    <property type="entry name" value="Jann4075-like"/>
    <property type="match status" value="1"/>
</dbReference>
<comment type="caution">
    <text evidence="1">The sequence shown here is derived from an EMBL/GenBank/DDBJ whole genome shotgun (WGS) entry which is preliminary data.</text>
</comment>
<keyword evidence="2" id="KW-1185">Reference proteome</keyword>
<organism evidence="1 2">
    <name type="scientific">Gossypium arboreum</name>
    <name type="common">Tree cotton</name>
    <name type="synonym">Gossypium nanking</name>
    <dbReference type="NCBI Taxonomy" id="29729"/>
    <lineage>
        <taxon>Eukaryota</taxon>
        <taxon>Viridiplantae</taxon>
        <taxon>Streptophyta</taxon>
        <taxon>Embryophyta</taxon>
        <taxon>Tracheophyta</taxon>
        <taxon>Spermatophyta</taxon>
        <taxon>Magnoliopsida</taxon>
        <taxon>eudicotyledons</taxon>
        <taxon>Gunneridae</taxon>
        <taxon>Pentapetalae</taxon>
        <taxon>rosids</taxon>
        <taxon>malvids</taxon>
        <taxon>Malvales</taxon>
        <taxon>Malvaceae</taxon>
        <taxon>Malvoideae</taxon>
        <taxon>Gossypium</taxon>
    </lineage>
</organism>
<name>A0ABR0PKE5_GOSAR</name>
<accession>A0ABR0PKE5</accession>
<sequence>MATFLRKIYDAIQFDLRKIIFQEITKHAERIIYTHNSKLVNATEKYEKKPIKLNFLYKRLERKHTKNPRTVPTDEVGLGEIMLDTVDTDMSTPSHLAAFE</sequence>
<dbReference type="Proteomes" id="UP001358586">
    <property type="component" value="Chromosome 6"/>
</dbReference>
<reference evidence="1 2" key="1">
    <citation type="submission" date="2023-03" db="EMBL/GenBank/DDBJ databases">
        <title>WGS of Gossypium arboreum.</title>
        <authorList>
            <person name="Yu D."/>
        </authorList>
    </citation>
    <scope>NUCLEOTIDE SEQUENCE [LARGE SCALE GENOMIC DNA]</scope>
    <source>
        <tissue evidence="1">Leaf</tissue>
    </source>
</reference>
<gene>
    <name evidence="1" type="ORF">PVK06_019687</name>
</gene>